<gene>
    <name evidence="2" type="ORF">PENDEC_c030G05159</name>
</gene>
<comment type="caution">
    <text evidence="2">The sequence shown here is derived from an EMBL/GenBank/DDBJ whole genome shotgun (WGS) entry which is preliminary data.</text>
</comment>
<dbReference type="InterPro" id="IPR017853">
    <property type="entry name" value="GH"/>
</dbReference>
<name>A0A1V6NVX8_PENDC</name>
<organism evidence="2 3">
    <name type="scientific">Penicillium decumbens</name>
    <dbReference type="NCBI Taxonomy" id="69771"/>
    <lineage>
        <taxon>Eukaryota</taxon>
        <taxon>Fungi</taxon>
        <taxon>Dikarya</taxon>
        <taxon>Ascomycota</taxon>
        <taxon>Pezizomycotina</taxon>
        <taxon>Eurotiomycetes</taxon>
        <taxon>Eurotiomycetidae</taxon>
        <taxon>Eurotiales</taxon>
        <taxon>Aspergillaceae</taxon>
        <taxon>Penicillium</taxon>
    </lineage>
</organism>
<accession>A0A1V6NVX8</accession>
<dbReference type="SUPFAM" id="SSF51011">
    <property type="entry name" value="Glycosyl hydrolase domain"/>
    <property type="match status" value="1"/>
</dbReference>
<dbReference type="STRING" id="69771.A0A1V6NVX8"/>
<feature type="domain" description="Glycosyl hydrolase family 13 catalytic" evidence="1">
    <location>
        <begin position="36"/>
        <end position="105"/>
    </location>
</feature>
<protein>
    <recommendedName>
        <fullName evidence="1">Glycosyl hydrolase family 13 catalytic domain-containing protein</fullName>
    </recommendedName>
</protein>
<dbReference type="OrthoDB" id="1740265at2759"/>
<dbReference type="InterPro" id="IPR013780">
    <property type="entry name" value="Glyco_hydro_b"/>
</dbReference>
<evidence type="ECO:0000259" key="1">
    <source>
        <dbReference type="Pfam" id="PF00128"/>
    </source>
</evidence>
<dbReference type="SUPFAM" id="SSF51445">
    <property type="entry name" value="(Trans)glycosidases"/>
    <property type="match status" value="1"/>
</dbReference>
<keyword evidence="3" id="KW-1185">Reference proteome</keyword>
<proteinExistence type="predicted"/>
<dbReference type="Pfam" id="PF00128">
    <property type="entry name" value="Alpha-amylase"/>
    <property type="match status" value="1"/>
</dbReference>
<dbReference type="EMBL" id="MDYL01000030">
    <property type="protein sequence ID" value="OQD68864.1"/>
    <property type="molecule type" value="Genomic_DNA"/>
</dbReference>
<dbReference type="GO" id="GO:0005975">
    <property type="term" value="P:carbohydrate metabolic process"/>
    <property type="evidence" value="ECO:0007669"/>
    <property type="project" value="InterPro"/>
</dbReference>
<dbReference type="Proteomes" id="UP000191522">
    <property type="component" value="Unassembled WGS sequence"/>
</dbReference>
<sequence length="168" mass="19309">MVNAPVEWDITEYKDLDSINYYDFVKKVTDNPIALAKAKAALAHLARDQVRLPMQWDASPNAGGFTSEIAKPWMRVHDNYPTLNVKRQTRDPNFVFNFWHELLTLFIYKKRSDEGKLVVTLNFIEEKQSIYLTGHLASASYKTLVRNYEEDSLGALQAYEGGVYLEGK</sequence>
<dbReference type="Gene3D" id="3.20.20.80">
    <property type="entry name" value="Glycosidases"/>
    <property type="match status" value="1"/>
</dbReference>
<dbReference type="AlphaFoldDB" id="A0A1V6NVX8"/>
<dbReference type="Gene3D" id="2.60.40.1180">
    <property type="entry name" value="Golgi alpha-mannosidase II"/>
    <property type="match status" value="1"/>
</dbReference>
<evidence type="ECO:0000313" key="3">
    <source>
        <dbReference type="Proteomes" id="UP000191522"/>
    </source>
</evidence>
<dbReference type="InterPro" id="IPR006047">
    <property type="entry name" value="GH13_cat_dom"/>
</dbReference>
<evidence type="ECO:0000313" key="2">
    <source>
        <dbReference type="EMBL" id="OQD68864.1"/>
    </source>
</evidence>
<reference evidence="3" key="1">
    <citation type="journal article" date="2017" name="Nat. Microbiol.">
        <title>Global analysis of biosynthetic gene clusters reveals vast potential of secondary metabolite production in Penicillium species.</title>
        <authorList>
            <person name="Nielsen J.C."/>
            <person name="Grijseels S."/>
            <person name="Prigent S."/>
            <person name="Ji B."/>
            <person name="Dainat J."/>
            <person name="Nielsen K.F."/>
            <person name="Frisvad J.C."/>
            <person name="Workman M."/>
            <person name="Nielsen J."/>
        </authorList>
    </citation>
    <scope>NUCLEOTIDE SEQUENCE [LARGE SCALE GENOMIC DNA]</scope>
    <source>
        <strain evidence="3">IBT 11843</strain>
    </source>
</reference>